<dbReference type="Proteomes" id="UP000095282">
    <property type="component" value="Unplaced"/>
</dbReference>
<name>A0A1I7T375_9PELO</name>
<dbReference type="PANTHER" id="PTHR24637">
    <property type="entry name" value="COLLAGEN"/>
    <property type="match status" value="1"/>
</dbReference>
<reference evidence="8" key="1">
    <citation type="submission" date="2016-11" db="UniProtKB">
        <authorList>
            <consortium name="WormBaseParasite"/>
        </authorList>
    </citation>
    <scope>IDENTIFICATION</scope>
</reference>
<evidence type="ECO:0000313" key="8">
    <source>
        <dbReference type="WBParaSite" id="Csp11.Scaffold488.g1990.t1"/>
    </source>
</evidence>
<organism evidence="7 8">
    <name type="scientific">Caenorhabditis tropicalis</name>
    <dbReference type="NCBI Taxonomy" id="1561998"/>
    <lineage>
        <taxon>Eukaryota</taxon>
        <taxon>Metazoa</taxon>
        <taxon>Ecdysozoa</taxon>
        <taxon>Nematoda</taxon>
        <taxon>Chromadorea</taxon>
        <taxon>Rhabditida</taxon>
        <taxon>Rhabditina</taxon>
        <taxon>Rhabditomorpha</taxon>
        <taxon>Rhabditoidea</taxon>
        <taxon>Rhabditidae</taxon>
        <taxon>Peloderinae</taxon>
        <taxon>Caenorhabditis</taxon>
    </lineage>
</organism>
<feature type="domain" description="Nematode cuticle collagen N-terminal" evidence="6">
    <location>
        <begin position="12"/>
        <end position="64"/>
    </location>
</feature>
<dbReference type="WBParaSite" id="Csp11.Scaffold488.g1990.t1">
    <property type="protein sequence ID" value="Csp11.Scaffold488.g1990.t1"/>
    <property type="gene ID" value="Csp11.Scaffold488.g1990"/>
</dbReference>
<keyword evidence="5" id="KW-1133">Transmembrane helix</keyword>
<dbReference type="STRING" id="1561998.A0A1I7T375"/>
<dbReference type="AlphaFoldDB" id="A0A1I7T375"/>
<keyword evidence="5" id="KW-0472">Membrane</keyword>
<dbReference type="InterPro" id="IPR002486">
    <property type="entry name" value="Col_cuticle_N"/>
</dbReference>
<keyword evidence="2" id="KW-0677">Repeat</keyword>
<evidence type="ECO:0000256" key="2">
    <source>
        <dbReference type="ARBA" id="ARBA00022737"/>
    </source>
</evidence>
<dbReference type="Pfam" id="PF01484">
    <property type="entry name" value="Col_cuticle_N"/>
    <property type="match status" value="1"/>
</dbReference>
<evidence type="ECO:0000256" key="1">
    <source>
        <dbReference type="ARBA" id="ARBA00011518"/>
    </source>
</evidence>
<feature type="compositionally biased region" description="Pro residues" evidence="4">
    <location>
        <begin position="118"/>
        <end position="151"/>
    </location>
</feature>
<keyword evidence="5" id="KW-0812">Transmembrane</keyword>
<keyword evidence="3" id="KW-1015">Disulfide bond</keyword>
<dbReference type="PANTHER" id="PTHR24637:SF392">
    <property type="entry name" value="NEMATODE CUTICLE COLLAGEN N-TERMINAL DOMAIN-CONTAINING PROTEIN"/>
    <property type="match status" value="1"/>
</dbReference>
<feature type="transmembrane region" description="Helical" evidence="5">
    <location>
        <begin position="12"/>
        <end position="36"/>
    </location>
</feature>
<keyword evidence="7" id="KW-1185">Reference proteome</keyword>
<evidence type="ECO:0000256" key="3">
    <source>
        <dbReference type="ARBA" id="ARBA00023157"/>
    </source>
</evidence>
<protein>
    <submittedName>
        <fullName evidence="8">Col_cuticle_N domain-containing protein</fullName>
    </submittedName>
</protein>
<evidence type="ECO:0000256" key="5">
    <source>
        <dbReference type="SAM" id="Phobius"/>
    </source>
</evidence>
<feature type="region of interest" description="Disordered" evidence="4">
    <location>
        <begin position="95"/>
        <end position="151"/>
    </location>
</feature>
<feature type="compositionally biased region" description="Low complexity" evidence="4">
    <location>
        <begin position="95"/>
        <end position="117"/>
    </location>
</feature>
<proteinExistence type="predicted"/>
<evidence type="ECO:0000313" key="7">
    <source>
        <dbReference type="Proteomes" id="UP000095282"/>
    </source>
</evidence>
<evidence type="ECO:0000256" key="4">
    <source>
        <dbReference type="SAM" id="MobiDB-lite"/>
    </source>
</evidence>
<dbReference type="eggNOG" id="KOG3544">
    <property type="taxonomic scope" value="Eukaryota"/>
</dbReference>
<accession>A0A1I7T375</accession>
<dbReference type="SMART" id="SM01088">
    <property type="entry name" value="Col_cuticle_N"/>
    <property type="match status" value="1"/>
</dbReference>
<evidence type="ECO:0000259" key="6">
    <source>
        <dbReference type="SMART" id="SM01088"/>
    </source>
</evidence>
<sequence length="151" mass="16089">MDEVFRRNAYRFVAYFAVSFSVVAVFSLCITLPMVYNHVNEMKTQINHQISFCRHSARDIFSEVNHIRSNPNNSTLREKRQIGECSGCCLPGSAGPAGTPGKPGRPGRPGAAGLPGNPGRPPAQPCDPITPPPCRPCPQGPPGAPGSPGPQ</sequence>
<comment type="subunit">
    <text evidence="1">Collagen polypeptide chains are complexed within the cuticle by disulfide bonds and other types of covalent cross-links.</text>
</comment>
<dbReference type="GO" id="GO:0042302">
    <property type="term" value="F:structural constituent of cuticle"/>
    <property type="evidence" value="ECO:0007669"/>
    <property type="project" value="InterPro"/>
</dbReference>